<dbReference type="EMBL" id="CP002498">
    <property type="protein sequence ID" value="AET38271.1"/>
    <property type="molecule type" value="Genomic_DNA"/>
</dbReference>
<accession>G8JQB3</accession>
<feature type="binding site" evidence="9">
    <location>
        <position position="330"/>
    </location>
    <ligand>
        <name>Zn(2+)</name>
        <dbReference type="ChEBI" id="CHEBI:29105"/>
        <label>2</label>
    </ligand>
</feature>
<feature type="binding site" evidence="9">
    <location>
        <position position="71"/>
    </location>
    <ligand>
        <name>Zn(2+)</name>
        <dbReference type="ChEBI" id="CHEBI:29105"/>
        <label>2</label>
    </ligand>
</feature>
<dbReference type="EC" id="3.1.3.1" evidence="2 11"/>
<protein>
    <recommendedName>
        <fullName evidence="2 11">Alkaline phosphatase</fullName>
        <ecNumber evidence="2 11">3.1.3.1</ecNumber>
    </recommendedName>
</protein>
<evidence type="ECO:0000256" key="5">
    <source>
        <dbReference type="ARBA" id="ARBA00022801"/>
    </source>
</evidence>
<evidence type="ECO:0000313" key="14">
    <source>
        <dbReference type="Proteomes" id="UP000006790"/>
    </source>
</evidence>
<dbReference type="GO" id="GO:0047386">
    <property type="term" value="F:fructose-2,6-bisphosphate 6-phosphatase activity"/>
    <property type="evidence" value="ECO:0007669"/>
    <property type="project" value="EnsemblFungi"/>
</dbReference>
<dbReference type="eggNOG" id="KOG4126">
    <property type="taxonomic scope" value="Eukaryota"/>
</dbReference>
<dbReference type="PANTHER" id="PTHR11596:SF5">
    <property type="entry name" value="ALKALINE PHOSPHATASE"/>
    <property type="match status" value="1"/>
</dbReference>
<dbReference type="GO" id="GO:0009166">
    <property type="term" value="P:nucleotide catabolic process"/>
    <property type="evidence" value="ECO:0007669"/>
    <property type="project" value="EnsemblFungi"/>
</dbReference>
<keyword evidence="12" id="KW-1133">Transmembrane helix</keyword>
<comment type="cofactor">
    <cofactor evidence="9">
        <name>Mg(2+)</name>
        <dbReference type="ChEBI" id="CHEBI:18420"/>
    </cofactor>
    <text evidence="9">Binds 1 Mg(2+) ion.</text>
</comment>
<dbReference type="GO" id="GO:0000329">
    <property type="term" value="C:fungal-type vacuole membrane"/>
    <property type="evidence" value="ECO:0007669"/>
    <property type="project" value="EnsemblFungi"/>
</dbReference>
<dbReference type="Gene3D" id="3.40.720.10">
    <property type="entry name" value="Alkaline Phosphatase, subunit A"/>
    <property type="match status" value="1"/>
</dbReference>
<dbReference type="PROSITE" id="PS00123">
    <property type="entry name" value="ALKALINE_PHOSPHATASE"/>
    <property type="match status" value="1"/>
</dbReference>
<feature type="binding site" evidence="9">
    <location>
        <position position="173"/>
    </location>
    <ligand>
        <name>Mg(2+)</name>
        <dbReference type="ChEBI" id="CHEBI:18420"/>
    </ligand>
</feature>
<evidence type="ECO:0000256" key="11">
    <source>
        <dbReference type="RuleBase" id="RU003947"/>
    </source>
</evidence>
<dbReference type="InParanoid" id="G8JQB3"/>
<dbReference type="OrthoDB" id="7392499at2759"/>
<evidence type="ECO:0000256" key="2">
    <source>
        <dbReference type="ARBA" id="ARBA00012647"/>
    </source>
</evidence>
<feature type="binding site" evidence="9">
    <location>
        <position position="369"/>
    </location>
    <ligand>
        <name>Zn(2+)</name>
        <dbReference type="ChEBI" id="CHEBI:29105"/>
        <label>2</label>
    </ligand>
</feature>
<proteinExistence type="inferred from homology"/>
<keyword evidence="12" id="KW-0812">Transmembrane</keyword>
<gene>
    <name evidence="13" type="ordered locus">Ecym_2551</name>
</gene>
<dbReference type="GO" id="GO:0046496">
    <property type="term" value="P:nicotinamide nucleotide metabolic process"/>
    <property type="evidence" value="ECO:0007669"/>
    <property type="project" value="EnsemblFungi"/>
</dbReference>
<evidence type="ECO:0000313" key="13">
    <source>
        <dbReference type="EMBL" id="AET38271.1"/>
    </source>
</evidence>
<dbReference type="InterPro" id="IPR017850">
    <property type="entry name" value="Alkaline_phosphatase_core_sf"/>
</dbReference>
<evidence type="ECO:0000256" key="7">
    <source>
        <dbReference type="ARBA" id="ARBA00022842"/>
    </source>
</evidence>
<keyword evidence="7 9" id="KW-0460">Magnesium</keyword>
<dbReference type="SUPFAM" id="SSF53649">
    <property type="entry name" value="Alkaline phosphatase-like"/>
    <property type="match status" value="1"/>
</dbReference>
<evidence type="ECO:0000256" key="4">
    <source>
        <dbReference type="ARBA" id="ARBA00022723"/>
    </source>
</evidence>
<evidence type="ECO:0000256" key="6">
    <source>
        <dbReference type="ARBA" id="ARBA00022833"/>
    </source>
</evidence>
<comment type="similarity">
    <text evidence="1 10">Belongs to the alkaline phosphatase family.</text>
</comment>
<dbReference type="GO" id="GO:0004035">
    <property type="term" value="F:alkaline phosphatase activity"/>
    <property type="evidence" value="ECO:0007669"/>
    <property type="project" value="UniProtKB-EC"/>
</dbReference>
<feature type="binding site" evidence="9">
    <location>
        <position position="321"/>
    </location>
    <ligand>
        <name>Mg(2+)</name>
        <dbReference type="ChEBI" id="CHEBI:18420"/>
    </ligand>
</feature>
<feature type="binding site" evidence="9">
    <location>
        <position position="71"/>
    </location>
    <ligand>
        <name>Mg(2+)</name>
        <dbReference type="ChEBI" id="CHEBI:18420"/>
    </ligand>
</feature>
<dbReference type="OMA" id="KAAGYMT"/>
<feature type="binding site" evidence="9">
    <location>
        <position position="370"/>
    </location>
    <ligand>
        <name>Zn(2+)</name>
        <dbReference type="ChEBI" id="CHEBI:29105"/>
        <label>2</label>
    </ligand>
</feature>
<comment type="catalytic activity">
    <reaction evidence="11">
        <text>a phosphate monoester + H2O = an alcohol + phosphate</text>
        <dbReference type="Rhea" id="RHEA:15017"/>
        <dbReference type="ChEBI" id="CHEBI:15377"/>
        <dbReference type="ChEBI" id="CHEBI:30879"/>
        <dbReference type="ChEBI" id="CHEBI:43474"/>
        <dbReference type="ChEBI" id="CHEBI:67140"/>
        <dbReference type="EC" id="3.1.3.1"/>
    </reaction>
</comment>
<dbReference type="InterPro" id="IPR018299">
    <property type="entry name" value="Alkaline_phosphatase_AS"/>
</dbReference>
<dbReference type="GO" id="GO:0046872">
    <property type="term" value="F:metal ion binding"/>
    <property type="evidence" value="ECO:0007669"/>
    <property type="project" value="UniProtKB-KW"/>
</dbReference>
<comment type="cofactor">
    <cofactor evidence="9">
        <name>Zn(2+)</name>
        <dbReference type="ChEBI" id="CHEBI:29105"/>
    </cofactor>
    <text evidence="9">Binds 2 Zn(2+) ions.</text>
</comment>
<keyword evidence="6 9" id="KW-0862">Zinc</keyword>
<dbReference type="HOGENOM" id="CLU_008539_6_0_1"/>
<feature type="binding site" evidence="9">
    <location>
        <position position="478"/>
    </location>
    <ligand>
        <name>Zn(2+)</name>
        <dbReference type="ChEBI" id="CHEBI:29105"/>
        <label>2</label>
    </ligand>
</feature>
<feature type="binding site" evidence="9">
    <location>
        <position position="326"/>
    </location>
    <ligand>
        <name>Zn(2+)</name>
        <dbReference type="ChEBI" id="CHEBI:29105"/>
        <label>2</label>
    </ligand>
</feature>
<dbReference type="GeneID" id="11470700"/>
<dbReference type="PRINTS" id="PR00113">
    <property type="entry name" value="ALKPHPHTASE"/>
</dbReference>
<dbReference type="AlphaFoldDB" id="G8JQB3"/>
<reference evidence="14" key="1">
    <citation type="journal article" date="2012" name="G3 (Bethesda)">
        <title>Pichia sorbitophila, an interspecies yeast hybrid reveals early steps of genome resolution following polyploidization.</title>
        <authorList>
            <person name="Leh Louis V."/>
            <person name="Despons L."/>
            <person name="Friedrich A."/>
            <person name="Martin T."/>
            <person name="Durrens P."/>
            <person name="Casaregola S."/>
            <person name="Neuveglise C."/>
            <person name="Fairhead C."/>
            <person name="Marck C."/>
            <person name="Cruz J.A."/>
            <person name="Straub M.L."/>
            <person name="Kugler V."/>
            <person name="Sacerdot C."/>
            <person name="Uzunov Z."/>
            <person name="Thierry A."/>
            <person name="Weiss S."/>
            <person name="Bleykasten C."/>
            <person name="De Montigny J."/>
            <person name="Jacques N."/>
            <person name="Jung P."/>
            <person name="Lemaire M."/>
            <person name="Mallet S."/>
            <person name="Morel G."/>
            <person name="Richard G.F."/>
            <person name="Sarkar A."/>
            <person name="Savel G."/>
            <person name="Schacherer J."/>
            <person name="Seret M.L."/>
            <person name="Talla E."/>
            <person name="Samson G."/>
            <person name="Jubin C."/>
            <person name="Poulain J."/>
            <person name="Vacherie B."/>
            <person name="Barbe V."/>
            <person name="Pelletier E."/>
            <person name="Sherman D.J."/>
            <person name="Westhof E."/>
            <person name="Weissenbach J."/>
            <person name="Baret P.V."/>
            <person name="Wincker P."/>
            <person name="Gaillardin C."/>
            <person name="Dujon B."/>
            <person name="Souciet J.L."/>
        </authorList>
    </citation>
    <scope>NUCLEOTIDE SEQUENCE [LARGE SCALE GENOMIC DNA]</scope>
    <source>
        <strain evidence="14">CBS 270.75 / DBVPG 7215 / KCTC 17166 / NRRL Y-17582</strain>
    </source>
</reference>
<dbReference type="CDD" id="cd16012">
    <property type="entry name" value="ALP"/>
    <property type="match status" value="1"/>
</dbReference>
<keyword evidence="5 11" id="KW-0378">Hydrolase</keyword>
<dbReference type="FunCoup" id="G8JQB3">
    <property type="interactions" value="209"/>
</dbReference>
<evidence type="ECO:0000256" key="1">
    <source>
        <dbReference type="ARBA" id="ARBA00005984"/>
    </source>
</evidence>
<keyword evidence="14" id="KW-1185">Reference proteome</keyword>
<dbReference type="PANTHER" id="PTHR11596">
    <property type="entry name" value="ALKALINE PHOSPHATASE"/>
    <property type="match status" value="1"/>
</dbReference>
<dbReference type="KEGG" id="erc:Ecym_2551"/>
<evidence type="ECO:0000256" key="10">
    <source>
        <dbReference type="RuleBase" id="RU003946"/>
    </source>
</evidence>
<dbReference type="Pfam" id="PF00245">
    <property type="entry name" value="Alk_phosphatase"/>
    <property type="match status" value="1"/>
</dbReference>
<evidence type="ECO:0000256" key="3">
    <source>
        <dbReference type="ARBA" id="ARBA00022553"/>
    </source>
</evidence>
<keyword evidence="4 9" id="KW-0479">Metal-binding</keyword>
<evidence type="ECO:0000256" key="8">
    <source>
        <dbReference type="PIRSR" id="PIRSR601952-1"/>
    </source>
</evidence>
<dbReference type="STRING" id="931890.G8JQB3"/>
<name>G8JQB3_ERECY</name>
<dbReference type="RefSeq" id="XP_003645088.1">
    <property type="nucleotide sequence ID" value="XM_003645040.1"/>
</dbReference>
<evidence type="ECO:0000256" key="9">
    <source>
        <dbReference type="PIRSR" id="PIRSR601952-2"/>
    </source>
</evidence>
<sequence>MLEKGNDYYVADIEANSLVPKKARKRWLVAMKWVVFCIVLRCVFWFAFDYDFMGRYQEAGSKRNVIFFVTDGMGPASLTLTRGFLQNEKNDTTEMYFSGLGVNSYLVGTSRTRSSSSYITDSAAGATAFSCGLKTYNGAVGVDAAQQPCGTVLEAAKLQGYMTGMVVTTRITDATPGAYSAHVDNRGQEELIAEQQLGGYPLGRVVDLIIGGGRKFFFGSNERKYGGEYGARRDERDLIEEAVVNGWQYVGDTAQFRELQGGKNVSLPLLALLAHEDLPYSIDRDAERQDWPSFTEQVKTAVRALTEATKDSDKGFFLLVEASRIDHAGHTNDPGTQAREVMGFDDAFQWTVAHAKNSNVETLIISTSDHETGGLSVGRQLDQNEIQYYWDPEVLSRMKHSCDYFGKEIMSFKESNADPAQLREFVRETVFKDGLGIRDVADSDVNLIVGLDDFAQLVNELGLIVSVRAYIGWSTHGHSGVDVNVYAYANKMSAKHLIRKNLSGNRENTDIGQFVIDYLSLDVAAVTDMLKDTKHSPDKGN</sequence>
<organism evidence="13 14">
    <name type="scientific">Eremothecium cymbalariae (strain CBS 270.75 / DBVPG 7215 / KCTC 17166 / NRRL Y-17582)</name>
    <name type="common">Yeast</name>
    <dbReference type="NCBI Taxonomy" id="931890"/>
    <lineage>
        <taxon>Eukaryota</taxon>
        <taxon>Fungi</taxon>
        <taxon>Dikarya</taxon>
        <taxon>Ascomycota</taxon>
        <taxon>Saccharomycotina</taxon>
        <taxon>Saccharomycetes</taxon>
        <taxon>Saccharomycetales</taxon>
        <taxon>Saccharomycetaceae</taxon>
        <taxon>Eremothecium</taxon>
    </lineage>
</organism>
<dbReference type="SMART" id="SM00098">
    <property type="entry name" value="alkPPc"/>
    <property type="match status" value="1"/>
</dbReference>
<keyword evidence="3" id="KW-0597">Phosphoprotein</keyword>
<feature type="transmembrane region" description="Helical" evidence="12">
    <location>
        <begin position="27"/>
        <end position="48"/>
    </location>
</feature>
<dbReference type="Gene3D" id="1.10.60.40">
    <property type="match status" value="1"/>
</dbReference>
<dbReference type="Proteomes" id="UP000006790">
    <property type="component" value="Chromosome 2"/>
</dbReference>
<keyword evidence="12" id="KW-0472">Membrane</keyword>
<feature type="active site" description="Phosphoserine intermediate" evidence="8">
    <location>
        <position position="122"/>
    </location>
</feature>
<dbReference type="InterPro" id="IPR001952">
    <property type="entry name" value="Alkaline_phosphatase"/>
</dbReference>
<feature type="binding site" evidence="9">
    <location>
        <position position="175"/>
    </location>
    <ligand>
        <name>Mg(2+)</name>
        <dbReference type="ChEBI" id="CHEBI:18420"/>
    </ligand>
</feature>
<evidence type="ECO:0000256" key="12">
    <source>
        <dbReference type="SAM" id="Phobius"/>
    </source>
</evidence>